<organism evidence="1 2">
    <name type="scientific">Pomacea canaliculata</name>
    <name type="common">Golden apple snail</name>
    <dbReference type="NCBI Taxonomy" id="400727"/>
    <lineage>
        <taxon>Eukaryota</taxon>
        <taxon>Metazoa</taxon>
        <taxon>Spiralia</taxon>
        <taxon>Lophotrochozoa</taxon>
        <taxon>Mollusca</taxon>
        <taxon>Gastropoda</taxon>
        <taxon>Caenogastropoda</taxon>
        <taxon>Architaenioglossa</taxon>
        <taxon>Ampullarioidea</taxon>
        <taxon>Ampullariidae</taxon>
        <taxon>Pomacea</taxon>
    </lineage>
</organism>
<gene>
    <name evidence="1" type="ORF">C0Q70_14065</name>
</gene>
<evidence type="ECO:0000313" key="2">
    <source>
        <dbReference type="Proteomes" id="UP000245119"/>
    </source>
</evidence>
<dbReference type="STRING" id="400727.A0A2T7NYZ7"/>
<name>A0A2T7NYZ7_POMCA</name>
<accession>A0A2T7NYZ7</accession>
<dbReference type="Proteomes" id="UP000245119">
    <property type="component" value="Linkage Group LG8"/>
</dbReference>
<proteinExistence type="predicted"/>
<keyword evidence="2" id="KW-1185">Reference proteome</keyword>
<protein>
    <submittedName>
        <fullName evidence="1">Uncharacterized protein</fullName>
    </submittedName>
</protein>
<dbReference type="OrthoDB" id="5332336at2759"/>
<evidence type="ECO:0000313" key="1">
    <source>
        <dbReference type="EMBL" id="PVD26391.1"/>
    </source>
</evidence>
<reference evidence="1 2" key="1">
    <citation type="submission" date="2018-04" db="EMBL/GenBank/DDBJ databases">
        <title>The genome of golden apple snail Pomacea canaliculata provides insight into stress tolerance and invasive adaptation.</title>
        <authorList>
            <person name="Liu C."/>
            <person name="Liu B."/>
            <person name="Ren Y."/>
            <person name="Zhang Y."/>
            <person name="Wang H."/>
            <person name="Li S."/>
            <person name="Jiang F."/>
            <person name="Yin L."/>
            <person name="Zhang G."/>
            <person name="Qian W."/>
            <person name="Fan W."/>
        </authorList>
    </citation>
    <scope>NUCLEOTIDE SEQUENCE [LARGE SCALE GENOMIC DNA]</scope>
    <source>
        <strain evidence="1">SZHN2017</strain>
        <tissue evidence="1">Muscle</tissue>
    </source>
</reference>
<comment type="caution">
    <text evidence="1">The sequence shown here is derived from an EMBL/GenBank/DDBJ whole genome shotgun (WGS) entry which is preliminary data.</text>
</comment>
<dbReference type="EMBL" id="PZQS01000008">
    <property type="protein sequence ID" value="PVD26391.1"/>
    <property type="molecule type" value="Genomic_DNA"/>
</dbReference>
<dbReference type="AlphaFoldDB" id="A0A2T7NYZ7"/>
<sequence>MSDYHSAACDVMKAAYDLGQDGALFRRAFKDVGIDVCDIQNHVVGLRDDKVYDNITVSSEVSPVFLYTLSTKEPLKLSGVSVSANSSTDDVHIVLTDQGWDVDEKEREIFAEGDNLVKAEIERNATASIIYIRLSSESTKPLTDVTLLVSAFIL</sequence>